<dbReference type="Pfam" id="PF08577">
    <property type="entry name" value="PI31_Prot_C"/>
    <property type="match status" value="1"/>
</dbReference>
<proteinExistence type="inferred from homology"/>
<evidence type="ECO:0000259" key="3">
    <source>
        <dbReference type="Pfam" id="PF08577"/>
    </source>
</evidence>
<feature type="compositionally biased region" description="Polar residues" evidence="2">
    <location>
        <begin position="312"/>
        <end position="337"/>
    </location>
</feature>
<sequence length="379" mass="42465">MSFSDSLINNYFELTYYLVTKYIHSIFPQNNYKLKVTTNESKLKQLELFKNNDEKILTFSFTSLSEIQSLINLLNNYGRLDNALINWEWFTIDEKIEIKFPLETSEISSNLIEKFNKKFRLIVDDEKNSSIFNTDDISKDDDDDGPTIEESNTDTESINAKSPTPEVPYNPSTAETQKQQQQQQQQQQLQQLQQPYIPSVNSAFAQKQQQTKTRQRPADMPDFEDEYEIRDANVNHNNQINLPPIGSDDLNPPGLPKHPTFQPYLDPLNQQQSQQPSGMYPHQDHPIFGKEYSSQTSRLGVPPGARFDDPYSEQNLDNLGQGLPSNLRQNINNQQGKPNPFGNFGPPGSGSGPGSGPGSGLGGFGNNFGGGSSGGGFGL</sequence>
<gene>
    <name evidence="4" type="ORF">CANVERA_P3233</name>
</gene>
<dbReference type="EMBL" id="CANTUO010000003">
    <property type="protein sequence ID" value="CAI5758721.1"/>
    <property type="molecule type" value="Genomic_DNA"/>
</dbReference>
<reference evidence="4" key="1">
    <citation type="submission" date="2022-12" db="EMBL/GenBank/DDBJ databases">
        <authorList>
            <person name="Brejova B."/>
        </authorList>
    </citation>
    <scope>NUCLEOTIDE SEQUENCE</scope>
</reference>
<feature type="region of interest" description="Disordered" evidence="2">
    <location>
        <begin position="131"/>
        <end position="192"/>
    </location>
</feature>
<comment type="similarity">
    <text evidence="1">Belongs to the proteasome inhibitor PI31 family.</text>
</comment>
<comment type="caution">
    <text evidence="4">The sequence shown here is derived from an EMBL/GenBank/DDBJ whole genome shotgun (WGS) entry which is preliminary data.</text>
</comment>
<keyword evidence="5" id="KW-1185">Reference proteome</keyword>
<feature type="compositionally biased region" description="Low complexity" evidence="2">
    <location>
        <begin position="177"/>
        <end position="192"/>
    </location>
</feature>
<feature type="compositionally biased region" description="Acidic residues" evidence="2">
    <location>
        <begin position="138"/>
        <end position="153"/>
    </location>
</feature>
<evidence type="ECO:0000313" key="5">
    <source>
        <dbReference type="Proteomes" id="UP001152885"/>
    </source>
</evidence>
<evidence type="ECO:0000313" key="4">
    <source>
        <dbReference type="EMBL" id="CAI5758721.1"/>
    </source>
</evidence>
<evidence type="ECO:0000256" key="2">
    <source>
        <dbReference type="SAM" id="MobiDB-lite"/>
    </source>
</evidence>
<protein>
    <recommendedName>
        <fullName evidence="3">PI31 proteasome regulator C-terminal domain-containing protein</fullName>
    </recommendedName>
</protein>
<feature type="compositionally biased region" description="Polar residues" evidence="2">
    <location>
        <begin position="268"/>
        <end position="277"/>
    </location>
</feature>
<dbReference type="AlphaFoldDB" id="A0A9W4TZQ7"/>
<name>A0A9W4TZQ7_9ASCO</name>
<dbReference type="InterPro" id="IPR013886">
    <property type="entry name" value="PI31_Prot_C"/>
</dbReference>
<dbReference type="OrthoDB" id="68090at2759"/>
<accession>A0A9W4TZQ7</accession>
<evidence type="ECO:0000256" key="1">
    <source>
        <dbReference type="ARBA" id="ARBA00006405"/>
    </source>
</evidence>
<feature type="domain" description="PI31 proteasome regulator C-terminal" evidence="3">
    <location>
        <begin position="245"/>
        <end position="312"/>
    </location>
</feature>
<dbReference type="Proteomes" id="UP001152885">
    <property type="component" value="Unassembled WGS sequence"/>
</dbReference>
<organism evidence="4 5">
    <name type="scientific">Candida verbasci</name>
    <dbReference type="NCBI Taxonomy" id="1227364"/>
    <lineage>
        <taxon>Eukaryota</taxon>
        <taxon>Fungi</taxon>
        <taxon>Dikarya</taxon>
        <taxon>Ascomycota</taxon>
        <taxon>Saccharomycotina</taxon>
        <taxon>Pichiomycetes</taxon>
        <taxon>Debaryomycetaceae</taxon>
        <taxon>Candida/Lodderomyces clade</taxon>
        <taxon>Candida</taxon>
    </lineage>
</organism>
<feature type="compositionally biased region" description="Gly residues" evidence="2">
    <location>
        <begin position="345"/>
        <end position="379"/>
    </location>
</feature>
<feature type="region of interest" description="Disordered" evidence="2">
    <location>
        <begin position="237"/>
        <end position="379"/>
    </location>
</feature>